<keyword evidence="6" id="KW-1185">Reference proteome</keyword>
<evidence type="ECO:0000256" key="3">
    <source>
        <dbReference type="SAM" id="MobiDB-lite"/>
    </source>
</evidence>
<feature type="region of interest" description="Disordered" evidence="3">
    <location>
        <begin position="18"/>
        <end position="37"/>
    </location>
</feature>
<keyword evidence="2" id="KW-0235">DNA replication</keyword>
<dbReference type="InterPro" id="IPR050311">
    <property type="entry name" value="ORC1/CDC6"/>
</dbReference>
<comment type="similarity">
    <text evidence="1">Belongs to the CDC6/cdc18 family.</text>
</comment>
<feature type="domain" description="AAA+ ATPase" evidence="4">
    <location>
        <begin position="57"/>
        <end position="218"/>
    </location>
</feature>
<protein>
    <recommendedName>
        <fullName evidence="4">AAA+ ATPase domain-containing protein</fullName>
    </recommendedName>
</protein>
<dbReference type="AlphaFoldDB" id="A0AAN7YVQ2"/>
<dbReference type="PANTHER" id="PTHR10763">
    <property type="entry name" value="CELL DIVISION CONTROL PROTEIN 6-RELATED"/>
    <property type="match status" value="1"/>
</dbReference>
<dbReference type="SMART" id="SM00382">
    <property type="entry name" value="AAA"/>
    <property type="match status" value="1"/>
</dbReference>
<evidence type="ECO:0000259" key="4">
    <source>
        <dbReference type="SMART" id="SM00382"/>
    </source>
</evidence>
<gene>
    <name evidence="5" type="ORF">RB653_002540</name>
</gene>
<dbReference type="Pfam" id="PF22606">
    <property type="entry name" value="Cdc6-ORC-like_ATPase_lid"/>
    <property type="match status" value="1"/>
</dbReference>
<dbReference type="Gene3D" id="1.10.8.60">
    <property type="match status" value="1"/>
</dbReference>
<evidence type="ECO:0000256" key="1">
    <source>
        <dbReference type="ARBA" id="ARBA00006184"/>
    </source>
</evidence>
<dbReference type="GO" id="GO:0005634">
    <property type="term" value="C:nucleus"/>
    <property type="evidence" value="ECO:0007669"/>
    <property type="project" value="TreeGrafter"/>
</dbReference>
<sequence>MQRLLDIVNKNFSLQTDLSPIDNKNNSEEDDDSEVPGRKTQYRKLGTFINKATKSCKGDSLYICGTPGTGKTLTLTTLSKNLPKNKYRTIYINCMDFSQASKIYIEIYRRLSNLKSTKKGASESLELIESNFFYDYETDGDQELENLKKKEKTVILILDEVDVLIEKFSSILYRIFEWPTRDSSKLILFGIANDLGLVEKSLPRFAKIGMDIEVLHFEPYVESQILEIFQHRIKRVCKEYGIENEEQKQHLFEPETLEMISKRLASNRCDIRKAFDVIRRLVTLKFEQHIENADCNDSLEEDPNEVIDFEPNQYCFTMELVNEVISEFFESKVVTNMKSLPIHAQLILFSSFLTILNFETLYKSYKNHCSIISFTPMGKSDFSLSIDSIVSNGLMSMNQHKLESGRVIRLLYSKEELSMAFKDSIIFEPILQELNSQ</sequence>
<dbReference type="GO" id="GO:0006270">
    <property type="term" value="P:DNA replication initiation"/>
    <property type="evidence" value="ECO:0007669"/>
    <property type="project" value="TreeGrafter"/>
</dbReference>
<comment type="caution">
    <text evidence="5">The sequence shown here is derived from an EMBL/GenBank/DDBJ whole genome shotgun (WGS) entry which is preliminary data.</text>
</comment>
<dbReference type="GO" id="GO:0016887">
    <property type="term" value="F:ATP hydrolysis activity"/>
    <property type="evidence" value="ECO:0007669"/>
    <property type="project" value="InterPro"/>
</dbReference>
<dbReference type="PANTHER" id="PTHR10763:SF26">
    <property type="entry name" value="CELL DIVISION CONTROL PROTEIN 6 HOMOLOG"/>
    <property type="match status" value="1"/>
</dbReference>
<dbReference type="Gene3D" id="3.40.50.300">
    <property type="entry name" value="P-loop containing nucleotide triphosphate hydrolases"/>
    <property type="match status" value="1"/>
</dbReference>
<dbReference type="GO" id="GO:0003688">
    <property type="term" value="F:DNA replication origin binding"/>
    <property type="evidence" value="ECO:0007669"/>
    <property type="project" value="TreeGrafter"/>
</dbReference>
<dbReference type="CDD" id="cd00009">
    <property type="entry name" value="AAA"/>
    <property type="match status" value="1"/>
</dbReference>
<dbReference type="SUPFAM" id="SSF52540">
    <property type="entry name" value="P-loop containing nucleoside triphosphate hydrolases"/>
    <property type="match status" value="1"/>
</dbReference>
<dbReference type="GO" id="GO:0033314">
    <property type="term" value="P:mitotic DNA replication checkpoint signaling"/>
    <property type="evidence" value="ECO:0007669"/>
    <property type="project" value="TreeGrafter"/>
</dbReference>
<dbReference type="Proteomes" id="UP001344447">
    <property type="component" value="Unassembled WGS sequence"/>
</dbReference>
<reference evidence="5 6" key="1">
    <citation type="submission" date="2023-11" db="EMBL/GenBank/DDBJ databases">
        <title>Dfirmibasis_genome.</title>
        <authorList>
            <person name="Edelbroek B."/>
            <person name="Kjellin J."/>
            <person name="Jerlstrom-Hultqvist J."/>
            <person name="Soderbom F."/>
        </authorList>
    </citation>
    <scope>NUCLEOTIDE SEQUENCE [LARGE SCALE GENOMIC DNA]</scope>
    <source>
        <strain evidence="5 6">TNS-C-14</strain>
    </source>
</reference>
<organism evidence="5 6">
    <name type="scientific">Dictyostelium firmibasis</name>
    <dbReference type="NCBI Taxonomy" id="79012"/>
    <lineage>
        <taxon>Eukaryota</taxon>
        <taxon>Amoebozoa</taxon>
        <taxon>Evosea</taxon>
        <taxon>Eumycetozoa</taxon>
        <taxon>Dictyostelia</taxon>
        <taxon>Dictyosteliales</taxon>
        <taxon>Dictyosteliaceae</taxon>
        <taxon>Dictyostelium</taxon>
    </lineage>
</organism>
<dbReference type="InterPro" id="IPR049945">
    <property type="entry name" value="AAA_22"/>
</dbReference>
<dbReference type="EMBL" id="JAVFKY010000004">
    <property type="protein sequence ID" value="KAK5577597.1"/>
    <property type="molecule type" value="Genomic_DNA"/>
</dbReference>
<proteinExistence type="inferred from homology"/>
<evidence type="ECO:0000313" key="5">
    <source>
        <dbReference type="EMBL" id="KAK5577597.1"/>
    </source>
</evidence>
<evidence type="ECO:0000313" key="6">
    <source>
        <dbReference type="Proteomes" id="UP001344447"/>
    </source>
</evidence>
<dbReference type="InterPro" id="IPR027417">
    <property type="entry name" value="P-loop_NTPase"/>
</dbReference>
<dbReference type="FunFam" id="3.40.50.300:FF:003464">
    <property type="entry name" value="Cell division control protein"/>
    <property type="match status" value="1"/>
</dbReference>
<evidence type="ECO:0000256" key="2">
    <source>
        <dbReference type="ARBA" id="ARBA00022705"/>
    </source>
</evidence>
<dbReference type="InterPro" id="IPR054425">
    <property type="entry name" value="Cdc6_ORC1-like_ATPase_lid"/>
</dbReference>
<dbReference type="InterPro" id="IPR003593">
    <property type="entry name" value="AAA+_ATPase"/>
</dbReference>
<name>A0AAN7YVQ2_9MYCE</name>
<dbReference type="Pfam" id="PF13401">
    <property type="entry name" value="AAA_22"/>
    <property type="match status" value="1"/>
</dbReference>
<accession>A0AAN7YVQ2</accession>